<evidence type="ECO:0000313" key="3">
    <source>
        <dbReference type="Proteomes" id="UP000663825"/>
    </source>
</evidence>
<dbReference type="Proteomes" id="UP000663825">
    <property type="component" value="Unassembled WGS sequence"/>
</dbReference>
<proteinExistence type="predicted"/>
<sequence length="224" mass="26461">MVMFEKFLCKIFSGQCQLISLHLDISEASPSIHQCLKSHSSTFSSNNIVDLFHSNCLTLRYLHIRSQYPCFLEHLIEHVPNLEQLTICFQYLRMDFVEGYSNIQKLVTSNVNWSNKVPKLKCFIFKGHIFDDLEFMYLKWLLNNVNHVRKLKIYLESGEIFRTDQSIWKSVIDANFVRQYCLPDEVVNLIDFDFYICSKRQLAVGDIEHIVTSFKINSFFIKHQ</sequence>
<organism evidence="1 3">
    <name type="scientific">Rotaria socialis</name>
    <dbReference type="NCBI Taxonomy" id="392032"/>
    <lineage>
        <taxon>Eukaryota</taxon>
        <taxon>Metazoa</taxon>
        <taxon>Spiralia</taxon>
        <taxon>Gnathifera</taxon>
        <taxon>Rotifera</taxon>
        <taxon>Eurotatoria</taxon>
        <taxon>Bdelloidea</taxon>
        <taxon>Philodinida</taxon>
        <taxon>Philodinidae</taxon>
        <taxon>Rotaria</taxon>
    </lineage>
</organism>
<reference evidence="1" key="1">
    <citation type="submission" date="2021-02" db="EMBL/GenBank/DDBJ databases">
        <authorList>
            <person name="Nowell W R."/>
        </authorList>
    </citation>
    <scope>NUCLEOTIDE SEQUENCE</scope>
</reference>
<evidence type="ECO:0000313" key="4">
    <source>
        <dbReference type="Proteomes" id="UP000663873"/>
    </source>
</evidence>
<evidence type="ECO:0000313" key="2">
    <source>
        <dbReference type="EMBL" id="CAF4389644.1"/>
    </source>
</evidence>
<evidence type="ECO:0000313" key="1">
    <source>
        <dbReference type="EMBL" id="CAF3159426.1"/>
    </source>
</evidence>
<protein>
    <submittedName>
        <fullName evidence="1">Uncharacterized protein</fullName>
    </submittedName>
</protein>
<dbReference type="EMBL" id="CAJNXB010001358">
    <property type="protein sequence ID" value="CAF3159426.1"/>
    <property type="molecule type" value="Genomic_DNA"/>
</dbReference>
<dbReference type="AlphaFoldDB" id="A0A817PFC6"/>
<accession>A0A817PFC6</accession>
<gene>
    <name evidence="1" type="ORF">TIS948_LOCUS10165</name>
    <name evidence="2" type="ORF">UJA718_LOCUS18328</name>
</gene>
<dbReference type="Proteomes" id="UP000663873">
    <property type="component" value="Unassembled WGS sequence"/>
</dbReference>
<keyword evidence="4" id="KW-1185">Reference proteome</keyword>
<dbReference type="OrthoDB" id="10044852at2759"/>
<dbReference type="EMBL" id="CAJOBP010003093">
    <property type="protein sequence ID" value="CAF4389644.1"/>
    <property type="molecule type" value="Genomic_DNA"/>
</dbReference>
<name>A0A817PFC6_9BILA</name>
<comment type="caution">
    <text evidence="1">The sequence shown here is derived from an EMBL/GenBank/DDBJ whole genome shotgun (WGS) entry which is preliminary data.</text>
</comment>